<keyword evidence="4" id="KW-1185">Reference proteome</keyword>
<dbReference type="PANTHER" id="PTHR28008">
    <property type="entry name" value="DOMAIN PROTEIN, PUTATIVE (AFU_ORTHOLOGUE AFUA_3G10980)-RELATED"/>
    <property type="match status" value="1"/>
</dbReference>
<dbReference type="STRING" id="655355.SAMN05216283_1045"/>
<protein>
    <submittedName>
        <fullName evidence="3">VanZ like family protein</fullName>
    </submittedName>
</protein>
<dbReference type="AlphaFoldDB" id="A0A1I2HDV3"/>
<feature type="transmembrane region" description="Helical" evidence="1">
    <location>
        <begin position="98"/>
        <end position="120"/>
    </location>
</feature>
<reference evidence="3 4" key="1">
    <citation type="submission" date="2016-10" db="EMBL/GenBank/DDBJ databases">
        <authorList>
            <person name="de Groot N.N."/>
        </authorList>
    </citation>
    <scope>NUCLEOTIDE SEQUENCE [LARGE SCALE GENOMIC DNA]</scope>
    <source>
        <strain evidence="3 4">CGMCC 1.9156</strain>
    </source>
</reference>
<keyword evidence="1" id="KW-1133">Transmembrane helix</keyword>
<dbReference type="NCBIfam" id="NF037970">
    <property type="entry name" value="vanZ_1"/>
    <property type="match status" value="1"/>
</dbReference>
<evidence type="ECO:0000313" key="4">
    <source>
        <dbReference type="Proteomes" id="UP000198964"/>
    </source>
</evidence>
<organism evidence="3 4">
    <name type="scientific">Sunxiuqinia elliptica</name>
    <dbReference type="NCBI Taxonomy" id="655355"/>
    <lineage>
        <taxon>Bacteria</taxon>
        <taxon>Pseudomonadati</taxon>
        <taxon>Bacteroidota</taxon>
        <taxon>Bacteroidia</taxon>
        <taxon>Marinilabiliales</taxon>
        <taxon>Prolixibacteraceae</taxon>
        <taxon>Sunxiuqinia</taxon>
    </lineage>
</organism>
<dbReference type="InterPro" id="IPR006976">
    <property type="entry name" value="VanZ-like"/>
</dbReference>
<gene>
    <name evidence="3" type="ORF">SAMN05216283_1045</name>
</gene>
<name>A0A1I2HDV3_9BACT</name>
<keyword evidence="1" id="KW-0812">Transmembrane</keyword>
<feature type="transmembrane region" description="Helical" evidence="1">
    <location>
        <begin position="72"/>
        <end position="92"/>
    </location>
</feature>
<dbReference type="Proteomes" id="UP000198964">
    <property type="component" value="Unassembled WGS sequence"/>
</dbReference>
<dbReference type="EMBL" id="FONW01000004">
    <property type="protein sequence ID" value="SFF27097.1"/>
    <property type="molecule type" value="Genomic_DNA"/>
</dbReference>
<accession>A0A1I2HDV3</accession>
<evidence type="ECO:0000256" key="1">
    <source>
        <dbReference type="SAM" id="Phobius"/>
    </source>
</evidence>
<dbReference type="RefSeq" id="WP_093919698.1">
    <property type="nucleotide sequence ID" value="NZ_FONW01000004.1"/>
</dbReference>
<evidence type="ECO:0000259" key="2">
    <source>
        <dbReference type="Pfam" id="PF04892"/>
    </source>
</evidence>
<feature type="domain" description="VanZ-like" evidence="2">
    <location>
        <begin position="44"/>
        <end position="118"/>
    </location>
</feature>
<feature type="transmembrane region" description="Helical" evidence="1">
    <location>
        <begin position="47"/>
        <end position="65"/>
    </location>
</feature>
<proteinExistence type="predicted"/>
<evidence type="ECO:0000313" key="3">
    <source>
        <dbReference type="EMBL" id="SFF27097.1"/>
    </source>
</evidence>
<dbReference type="PANTHER" id="PTHR28008:SF1">
    <property type="entry name" value="DOMAIN PROTEIN, PUTATIVE (AFU_ORTHOLOGUE AFUA_3G10980)-RELATED"/>
    <property type="match status" value="1"/>
</dbReference>
<keyword evidence="1" id="KW-0472">Membrane</keyword>
<sequence length="133" mass="15431">MHKLFNHIPFKAKLFLSFLYIAIVMLLSLLPAQDLPKVPLFPYADKLIHIGMYFNLAIILLWTFHSKPTKRITLYAFILLWGLVMEILQILMRSGRHFSWLDILANATGLGIGILLYNYLINRFKLHKEASSS</sequence>
<feature type="transmembrane region" description="Helical" evidence="1">
    <location>
        <begin position="12"/>
        <end position="32"/>
    </location>
</feature>
<dbReference type="Pfam" id="PF04892">
    <property type="entry name" value="VanZ"/>
    <property type="match status" value="1"/>
</dbReference>